<feature type="domain" description="Helix-hairpin-helix DNA-binding motif class 1" evidence="2">
    <location>
        <begin position="26"/>
        <end position="45"/>
    </location>
</feature>
<keyword evidence="1" id="KW-0732">Signal</keyword>
<reference evidence="3 4" key="1">
    <citation type="submission" date="2019-09" db="EMBL/GenBank/DDBJ databases">
        <title>Sulfurimonas gotlandica sp. nov., a chemoautotrophic and psychrotolerant epsilonproteobacterium isolated from a pelagic redoxcline, and an emended description of the genus Sulfurimonas.</title>
        <authorList>
            <person name="Wang S."/>
            <person name="Jiang L."/>
            <person name="Shao S."/>
        </authorList>
    </citation>
    <scope>NUCLEOTIDE SEQUENCE [LARGE SCALE GENOMIC DNA]</scope>
    <source>
        <strain evidence="3 4">GYSZ_1</strain>
    </source>
</reference>
<dbReference type="AlphaFoldDB" id="A0A5P8NZJ2"/>
<dbReference type="OrthoDB" id="5373215at2"/>
<accession>A0A5P8NZJ2</accession>
<dbReference type="Pfam" id="PF12836">
    <property type="entry name" value="HHH_3"/>
    <property type="match status" value="1"/>
</dbReference>
<proteinExistence type="predicted"/>
<gene>
    <name evidence="3" type="ORF">FJR48_03680</name>
</gene>
<dbReference type="Proteomes" id="UP000326944">
    <property type="component" value="Chromosome"/>
</dbReference>
<evidence type="ECO:0000313" key="4">
    <source>
        <dbReference type="Proteomes" id="UP000326944"/>
    </source>
</evidence>
<dbReference type="RefSeq" id="WP_152306809.1">
    <property type="nucleotide sequence ID" value="NZ_CP043617.1"/>
</dbReference>
<protein>
    <submittedName>
        <fullName evidence="3">Helix-hairpin-helix domain-containing protein</fullName>
    </submittedName>
</protein>
<dbReference type="SMART" id="SM00278">
    <property type="entry name" value="HhH1"/>
    <property type="match status" value="2"/>
</dbReference>
<feature type="chain" id="PRO_5024990630" evidence="1">
    <location>
        <begin position="26"/>
        <end position="83"/>
    </location>
</feature>
<dbReference type="KEGG" id="sulg:FJR48_03680"/>
<dbReference type="InterPro" id="IPR010994">
    <property type="entry name" value="RuvA_2-like"/>
</dbReference>
<dbReference type="GO" id="GO:0003677">
    <property type="term" value="F:DNA binding"/>
    <property type="evidence" value="ECO:0007669"/>
    <property type="project" value="InterPro"/>
</dbReference>
<dbReference type="SUPFAM" id="SSF47781">
    <property type="entry name" value="RuvA domain 2-like"/>
    <property type="match status" value="1"/>
</dbReference>
<sequence length="83" mass="8751">MKILLSLVMLVGALFASIDINNADAKSLANLKGVGAKKAEAIVAYRNTNGCFSKLEDLANVKGIGSKTIEKNKADLVLGECKK</sequence>
<feature type="domain" description="Helix-hairpin-helix DNA-binding motif class 1" evidence="2">
    <location>
        <begin position="56"/>
        <end position="75"/>
    </location>
</feature>
<evidence type="ECO:0000259" key="2">
    <source>
        <dbReference type="SMART" id="SM00278"/>
    </source>
</evidence>
<dbReference type="NCBIfam" id="TIGR00426">
    <property type="entry name" value="competence protein ComEA helix-hairpin-helix repeat region"/>
    <property type="match status" value="1"/>
</dbReference>
<dbReference type="PANTHER" id="PTHR21180:SF32">
    <property type="entry name" value="ENDONUCLEASE_EXONUCLEASE_PHOSPHATASE FAMILY DOMAIN-CONTAINING PROTEIN 1"/>
    <property type="match status" value="1"/>
</dbReference>
<evidence type="ECO:0000256" key="1">
    <source>
        <dbReference type="SAM" id="SignalP"/>
    </source>
</evidence>
<dbReference type="InterPro" id="IPR003583">
    <property type="entry name" value="Hlx-hairpin-Hlx_DNA-bd_motif"/>
</dbReference>
<dbReference type="InterPro" id="IPR051675">
    <property type="entry name" value="Endo/Exo/Phosphatase_dom_1"/>
</dbReference>
<dbReference type="Gene3D" id="1.10.150.280">
    <property type="entry name" value="AF1531-like domain"/>
    <property type="match status" value="1"/>
</dbReference>
<keyword evidence="4" id="KW-1185">Reference proteome</keyword>
<organism evidence="3 4">
    <name type="scientific">Sulfurimonas lithotrophica</name>
    <dbReference type="NCBI Taxonomy" id="2590022"/>
    <lineage>
        <taxon>Bacteria</taxon>
        <taxon>Pseudomonadati</taxon>
        <taxon>Campylobacterota</taxon>
        <taxon>Epsilonproteobacteria</taxon>
        <taxon>Campylobacterales</taxon>
        <taxon>Sulfurimonadaceae</taxon>
        <taxon>Sulfurimonas</taxon>
    </lineage>
</organism>
<dbReference type="PANTHER" id="PTHR21180">
    <property type="entry name" value="ENDONUCLEASE/EXONUCLEASE/PHOSPHATASE FAMILY DOMAIN-CONTAINING PROTEIN 1"/>
    <property type="match status" value="1"/>
</dbReference>
<dbReference type="GO" id="GO:0006281">
    <property type="term" value="P:DNA repair"/>
    <property type="evidence" value="ECO:0007669"/>
    <property type="project" value="InterPro"/>
</dbReference>
<dbReference type="InterPro" id="IPR004509">
    <property type="entry name" value="Competence_ComEA_HhH"/>
</dbReference>
<dbReference type="GO" id="GO:0015627">
    <property type="term" value="C:type II protein secretion system complex"/>
    <property type="evidence" value="ECO:0007669"/>
    <property type="project" value="TreeGrafter"/>
</dbReference>
<feature type="signal peptide" evidence="1">
    <location>
        <begin position="1"/>
        <end position="25"/>
    </location>
</feature>
<dbReference type="GO" id="GO:0015628">
    <property type="term" value="P:protein secretion by the type II secretion system"/>
    <property type="evidence" value="ECO:0007669"/>
    <property type="project" value="TreeGrafter"/>
</dbReference>
<dbReference type="EMBL" id="CP043617">
    <property type="protein sequence ID" value="QFR48866.1"/>
    <property type="molecule type" value="Genomic_DNA"/>
</dbReference>
<name>A0A5P8NZJ2_9BACT</name>
<evidence type="ECO:0000313" key="3">
    <source>
        <dbReference type="EMBL" id="QFR48866.1"/>
    </source>
</evidence>